<organism evidence="2 3">
    <name type="scientific">Synaphobranchus kaupii</name>
    <name type="common">Kaup's arrowtooth eel</name>
    <dbReference type="NCBI Taxonomy" id="118154"/>
    <lineage>
        <taxon>Eukaryota</taxon>
        <taxon>Metazoa</taxon>
        <taxon>Chordata</taxon>
        <taxon>Craniata</taxon>
        <taxon>Vertebrata</taxon>
        <taxon>Euteleostomi</taxon>
        <taxon>Actinopterygii</taxon>
        <taxon>Neopterygii</taxon>
        <taxon>Teleostei</taxon>
        <taxon>Anguilliformes</taxon>
        <taxon>Synaphobranchidae</taxon>
        <taxon>Synaphobranchus</taxon>
    </lineage>
</organism>
<feature type="region of interest" description="Disordered" evidence="1">
    <location>
        <begin position="1"/>
        <end position="86"/>
    </location>
</feature>
<evidence type="ECO:0000313" key="3">
    <source>
        <dbReference type="Proteomes" id="UP001152622"/>
    </source>
</evidence>
<accession>A0A9Q1J9U2</accession>
<dbReference type="SUPFAM" id="SSF52047">
    <property type="entry name" value="RNI-like"/>
    <property type="match status" value="2"/>
</dbReference>
<sequence length="587" mass="63963">MEHPDSHKGRECSQKRSPFDMIMNQIRRSKSFTDRRPRPSVGRFFRSTENSDKKNGGIPEGGEPESLRGEEKTGSSGPTDSEPCSMVGWGRVKQFVQKLGKKLDSHSLNLGHCDLTATDVLELATLLPFLSQLEEMDLSWNDLIGGSLKALAIHLRHVSRLKRLRLSSCRLTAEDLTALGEALDNLPLLEVLDLSWNASVGGNLQCLTSGLQPGNTVKVLHLVECQLTAADAQALGGALCMLPSLELLDLSANRLLEGGLVELAPQLRGNPGLRVLRMRMCGLRQDSLQTLGNSLQFLPALEQLDLSCNQGASGGFAQVSAHLTQLMQLRSLDLHLCNLTEDDVRVLVQVVPSLCDLTMLDLSSNKKIGGLSQMLFPSLPLSTLKTLCLNSCCLTEESYRSLASAVQSLSQLESLGLSWNKCVGGNLRLVLQALQPGSHLQELKLASCGLNTEDLLHLASASKRGALVHLRHLDLMYNDGVGEQGWTHLFKEAEGLRALAELDISLHPSARSSALPQASPWLPALLSALPWLPSLTCLSLQRWALTPRESDGLEAFNRDGKRSIHFDYDAHAAAGDRQASSVELKNQ</sequence>
<dbReference type="InterPro" id="IPR032675">
    <property type="entry name" value="LRR_dom_sf"/>
</dbReference>
<evidence type="ECO:0008006" key="4">
    <source>
        <dbReference type="Google" id="ProtNLM"/>
    </source>
</evidence>
<dbReference type="PANTHER" id="PTHR24109">
    <property type="entry name" value="LEUCINE-RICH REPEAT-CONTAINING PROTEIN 31"/>
    <property type="match status" value="1"/>
</dbReference>
<dbReference type="EMBL" id="JAINUF010000002">
    <property type="protein sequence ID" value="KAJ8375766.1"/>
    <property type="molecule type" value="Genomic_DNA"/>
</dbReference>
<reference evidence="2" key="1">
    <citation type="journal article" date="2023" name="Science">
        <title>Genome structures resolve the early diversification of teleost fishes.</title>
        <authorList>
            <person name="Parey E."/>
            <person name="Louis A."/>
            <person name="Montfort J."/>
            <person name="Bouchez O."/>
            <person name="Roques C."/>
            <person name="Iampietro C."/>
            <person name="Lluch J."/>
            <person name="Castinel A."/>
            <person name="Donnadieu C."/>
            <person name="Desvignes T."/>
            <person name="Floi Bucao C."/>
            <person name="Jouanno E."/>
            <person name="Wen M."/>
            <person name="Mejri S."/>
            <person name="Dirks R."/>
            <person name="Jansen H."/>
            <person name="Henkel C."/>
            <person name="Chen W.J."/>
            <person name="Zahm M."/>
            <person name="Cabau C."/>
            <person name="Klopp C."/>
            <person name="Thompson A.W."/>
            <person name="Robinson-Rechavi M."/>
            <person name="Braasch I."/>
            <person name="Lecointre G."/>
            <person name="Bobe J."/>
            <person name="Postlethwait J.H."/>
            <person name="Berthelot C."/>
            <person name="Roest Crollius H."/>
            <person name="Guiguen Y."/>
        </authorList>
    </citation>
    <scope>NUCLEOTIDE SEQUENCE</scope>
    <source>
        <strain evidence="2">WJC10195</strain>
    </source>
</reference>
<proteinExistence type="predicted"/>
<dbReference type="Pfam" id="PF13516">
    <property type="entry name" value="LRR_6"/>
    <property type="match status" value="1"/>
</dbReference>
<protein>
    <recommendedName>
        <fullName evidence="4">Leucine-rich repeat-containing protein 31</fullName>
    </recommendedName>
</protein>
<dbReference type="AlphaFoldDB" id="A0A9Q1J9U2"/>
<evidence type="ECO:0000313" key="2">
    <source>
        <dbReference type="EMBL" id="KAJ8375766.1"/>
    </source>
</evidence>
<dbReference type="Gene3D" id="3.80.10.10">
    <property type="entry name" value="Ribonuclease Inhibitor"/>
    <property type="match status" value="2"/>
</dbReference>
<dbReference type="Proteomes" id="UP001152622">
    <property type="component" value="Chromosome 2"/>
</dbReference>
<dbReference type="OrthoDB" id="1394818at2759"/>
<name>A0A9Q1J9U2_SYNKA</name>
<evidence type="ECO:0000256" key="1">
    <source>
        <dbReference type="SAM" id="MobiDB-lite"/>
    </source>
</evidence>
<gene>
    <name evidence="2" type="ORF">SKAU_G00063460</name>
</gene>
<dbReference type="PANTHER" id="PTHR24109:SF3">
    <property type="entry name" value="LEUCINE-RICH REPEAT-CONTAINING PROTEIN 31"/>
    <property type="match status" value="1"/>
</dbReference>
<comment type="caution">
    <text evidence="2">The sequence shown here is derived from an EMBL/GenBank/DDBJ whole genome shotgun (WGS) entry which is preliminary data.</text>
</comment>
<keyword evidence="3" id="KW-1185">Reference proteome</keyword>
<feature type="compositionally biased region" description="Basic and acidic residues" evidence="1">
    <location>
        <begin position="1"/>
        <end position="18"/>
    </location>
</feature>
<dbReference type="SMART" id="SM00368">
    <property type="entry name" value="LRR_RI"/>
    <property type="match status" value="10"/>
</dbReference>
<dbReference type="InterPro" id="IPR042419">
    <property type="entry name" value="LRC31"/>
</dbReference>
<dbReference type="InterPro" id="IPR001611">
    <property type="entry name" value="Leu-rich_rpt"/>
</dbReference>